<evidence type="ECO:0000313" key="1">
    <source>
        <dbReference type="EMBL" id="MDK3075573.1"/>
    </source>
</evidence>
<organism evidence="1 2">
    <name type="scientific">Sedimentitalea xiamensis</name>
    <dbReference type="NCBI Taxonomy" id="3050037"/>
    <lineage>
        <taxon>Bacteria</taxon>
        <taxon>Pseudomonadati</taxon>
        <taxon>Pseudomonadota</taxon>
        <taxon>Alphaproteobacteria</taxon>
        <taxon>Rhodobacterales</taxon>
        <taxon>Paracoccaceae</taxon>
        <taxon>Sedimentitalea</taxon>
    </lineage>
</organism>
<reference evidence="1 2" key="1">
    <citation type="submission" date="2023-05" db="EMBL/GenBank/DDBJ databases">
        <title>Sedimentitalea sp. nov. JM2-8.</title>
        <authorList>
            <person name="Huang J."/>
        </authorList>
    </citation>
    <scope>NUCLEOTIDE SEQUENCE [LARGE SCALE GENOMIC DNA]</scope>
    <source>
        <strain evidence="1 2">JM2-8</strain>
    </source>
</reference>
<keyword evidence="2" id="KW-1185">Reference proteome</keyword>
<comment type="caution">
    <text evidence="1">The sequence shown here is derived from an EMBL/GenBank/DDBJ whole genome shotgun (WGS) entry which is preliminary data.</text>
</comment>
<accession>A0ABT7FL09</accession>
<proteinExistence type="predicted"/>
<protein>
    <submittedName>
        <fullName evidence="1">Uncharacterized protein</fullName>
    </submittedName>
</protein>
<gene>
    <name evidence="1" type="ORF">QO034_21120</name>
</gene>
<name>A0ABT7FL09_9RHOB</name>
<sequence>MEMDFGRLEALKLDDPTERDVEWVEEALGDLDRMESDLSVAPSHAQG</sequence>
<evidence type="ECO:0000313" key="2">
    <source>
        <dbReference type="Proteomes" id="UP001227126"/>
    </source>
</evidence>
<dbReference type="Proteomes" id="UP001227126">
    <property type="component" value="Unassembled WGS sequence"/>
</dbReference>
<dbReference type="EMBL" id="JASNJE010000041">
    <property type="protein sequence ID" value="MDK3075573.1"/>
    <property type="molecule type" value="Genomic_DNA"/>
</dbReference>